<feature type="compositionally biased region" description="Basic and acidic residues" evidence="1">
    <location>
        <begin position="200"/>
        <end position="218"/>
    </location>
</feature>
<evidence type="ECO:0000313" key="2">
    <source>
        <dbReference type="Proteomes" id="UP000887566"/>
    </source>
</evidence>
<feature type="compositionally biased region" description="Polar residues" evidence="1">
    <location>
        <begin position="33"/>
        <end position="71"/>
    </location>
</feature>
<feature type="region of interest" description="Disordered" evidence="1">
    <location>
        <begin position="247"/>
        <end position="320"/>
    </location>
</feature>
<dbReference type="AlphaFoldDB" id="A0A914UP78"/>
<feature type="region of interest" description="Disordered" evidence="1">
    <location>
        <begin position="165"/>
        <end position="218"/>
    </location>
</feature>
<evidence type="ECO:0000256" key="1">
    <source>
        <dbReference type="SAM" id="MobiDB-lite"/>
    </source>
</evidence>
<feature type="compositionally biased region" description="Low complexity" evidence="1">
    <location>
        <begin position="258"/>
        <end position="272"/>
    </location>
</feature>
<feature type="compositionally biased region" description="Polar residues" evidence="1">
    <location>
        <begin position="302"/>
        <end position="320"/>
    </location>
</feature>
<sequence length="421" mass="44821">MSSGSSHLIDLSLGGAKPPSSSLHKTTEPRGTGFSSNTMDYLKSLRQSTANLRTGGRSQATSNASPSQSSAAVKPSTAGSASASRPATSSATRKISPSITPLSSLLAAKIPPKKSSNQLKSVRKDSIPSSGNSSLSSIIHVVRSLDELGISSEDELNHLHDVMADSVPESVASRTGQKSTELNEETDMRLPSAPSARLKMATERRDDHNRDIFRAKEDITQGGHTDAIVYGSDFDEDNGSSIATEVVSSMRDDDDSESSVPEEPVSSSSTSTQTDAAGPDESSSATSTSKSTLASSTLSTTQQYSNRAEKSNVNNQSNRASQTALFEVDGGDRRSVLPPPVLRQLALRFADDALNLNGPVNTALLSILDAQVAFIRNQAEHQWETLNCWNAQMEQQLGEFTSSTVLQTKLEILRTKHSPNV</sequence>
<evidence type="ECO:0000313" key="3">
    <source>
        <dbReference type="WBParaSite" id="PSAMB.scaffold112size77602.g2071.t1"/>
    </source>
</evidence>
<dbReference type="Proteomes" id="UP000887566">
    <property type="component" value="Unplaced"/>
</dbReference>
<organism evidence="2 3">
    <name type="scientific">Plectus sambesii</name>
    <dbReference type="NCBI Taxonomy" id="2011161"/>
    <lineage>
        <taxon>Eukaryota</taxon>
        <taxon>Metazoa</taxon>
        <taxon>Ecdysozoa</taxon>
        <taxon>Nematoda</taxon>
        <taxon>Chromadorea</taxon>
        <taxon>Plectida</taxon>
        <taxon>Plectina</taxon>
        <taxon>Plectoidea</taxon>
        <taxon>Plectidae</taxon>
        <taxon>Plectus</taxon>
    </lineage>
</organism>
<feature type="compositionally biased region" description="Low complexity" evidence="1">
    <location>
        <begin position="75"/>
        <end position="106"/>
    </location>
</feature>
<proteinExistence type="predicted"/>
<name>A0A914UP78_9BILA</name>
<feature type="compositionally biased region" description="Low complexity" evidence="1">
    <location>
        <begin position="127"/>
        <end position="136"/>
    </location>
</feature>
<feature type="compositionally biased region" description="Low complexity" evidence="1">
    <location>
        <begin position="282"/>
        <end position="301"/>
    </location>
</feature>
<accession>A0A914UP78</accession>
<dbReference type="WBParaSite" id="PSAMB.scaffold112size77602.g2071.t1">
    <property type="protein sequence ID" value="PSAMB.scaffold112size77602.g2071.t1"/>
    <property type="gene ID" value="PSAMB.scaffold112size77602.g2071"/>
</dbReference>
<protein>
    <submittedName>
        <fullName evidence="3">Uncharacterized protein</fullName>
    </submittedName>
</protein>
<keyword evidence="2" id="KW-1185">Reference proteome</keyword>
<feature type="region of interest" description="Disordered" evidence="1">
    <location>
        <begin position="1"/>
        <end position="136"/>
    </location>
</feature>
<reference evidence="3" key="1">
    <citation type="submission" date="2022-11" db="UniProtKB">
        <authorList>
            <consortium name="WormBaseParasite"/>
        </authorList>
    </citation>
    <scope>IDENTIFICATION</scope>
</reference>